<name>A0A9W8A4J2_9FUNG</name>
<dbReference type="PANTHER" id="PTHR28161">
    <property type="entry name" value="ATP SYNTHASE SUBUNIT F, MITOCHONDRIAL"/>
    <property type="match status" value="1"/>
</dbReference>
<dbReference type="Proteomes" id="UP001150538">
    <property type="component" value="Unassembled WGS sequence"/>
</dbReference>
<dbReference type="InterPro" id="IPR019727">
    <property type="entry name" value="ATP_synth_F0_fsu_mt_fun"/>
</dbReference>
<evidence type="ECO:0000313" key="1">
    <source>
        <dbReference type="EMBL" id="KAJ1919416.1"/>
    </source>
</evidence>
<dbReference type="Pfam" id="PF10791">
    <property type="entry name" value="F1F0-ATPsyn_F"/>
    <property type="match status" value="1"/>
</dbReference>
<evidence type="ECO:0000313" key="2">
    <source>
        <dbReference type="Proteomes" id="UP001150538"/>
    </source>
</evidence>
<dbReference type="OrthoDB" id="5561579at2759"/>
<gene>
    <name evidence="1" type="primary">ATP17</name>
    <name evidence="1" type="ORF">H4219_002008</name>
</gene>
<keyword evidence="2" id="KW-1185">Reference proteome</keyword>
<reference evidence="1" key="1">
    <citation type="submission" date="2022-07" db="EMBL/GenBank/DDBJ databases">
        <title>Phylogenomic reconstructions and comparative analyses of Kickxellomycotina fungi.</title>
        <authorList>
            <person name="Reynolds N.K."/>
            <person name="Stajich J.E."/>
            <person name="Barry K."/>
            <person name="Grigoriev I.V."/>
            <person name="Crous P."/>
            <person name="Smith M.E."/>
        </authorList>
    </citation>
    <scope>NUCLEOTIDE SEQUENCE</scope>
    <source>
        <strain evidence="1">NBRC 100468</strain>
    </source>
</reference>
<sequence length="120" mass="13397">MNNVFRSVAFKRGYSTLRDIIPPNIAASARQTISSGADATASAESQDFSKLISFYRRLPKGNSSKVASSGGLWARYQQKYFTGEKPSPKPIVHAIFALLIGGYSIHYAMHIRHHKNHEHH</sequence>
<dbReference type="PANTHER" id="PTHR28161:SF1">
    <property type="entry name" value="ATP SYNTHASE SUBUNIT F, MITOCHONDRIAL"/>
    <property type="match status" value="1"/>
</dbReference>
<protein>
    <submittedName>
        <fullName evidence="1">ATP synthase f chain, mitochondrial</fullName>
    </submittedName>
</protein>
<proteinExistence type="predicted"/>
<dbReference type="EMBL" id="JANBPU010000027">
    <property type="protein sequence ID" value="KAJ1919416.1"/>
    <property type="molecule type" value="Genomic_DNA"/>
</dbReference>
<comment type="caution">
    <text evidence="1">The sequence shown here is derived from an EMBL/GenBank/DDBJ whole genome shotgun (WGS) entry which is preliminary data.</text>
</comment>
<dbReference type="GO" id="GO:0046933">
    <property type="term" value="F:proton-transporting ATP synthase activity, rotational mechanism"/>
    <property type="evidence" value="ECO:0007669"/>
    <property type="project" value="TreeGrafter"/>
</dbReference>
<organism evidence="1 2">
    <name type="scientific">Mycoemilia scoparia</name>
    <dbReference type="NCBI Taxonomy" id="417184"/>
    <lineage>
        <taxon>Eukaryota</taxon>
        <taxon>Fungi</taxon>
        <taxon>Fungi incertae sedis</taxon>
        <taxon>Zoopagomycota</taxon>
        <taxon>Kickxellomycotina</taxon>
        <taxon>Kickxellomycetes</taxon>
        <taxon>Kickxellales</taxon>
        <taxon>Kickxellaceae</taxon>
        <taxon>Mycoemilia</taxon>
    </lineage>
</organism>
<accession>A0A9W8A4J2</accession>
<dbReference type="AlphaFoldDB" id="A0A9W8A4J2"/>